<dbReference type="VEuPathDB" id="TrichDB:TVAGG3_0529880"/>
<reference evidence="2" key="2">
    <citation type="journal article" date="2007" name="Science">
        <title>Draft genome sequence of the sexually transmitted pathogen Trichomonas vaginalis.</title>
        <authorList>
            <person name="Carlton J.M."/>
            <person name="Hirt R.P."/>
            <person name="Silva J.C."/>
            <person name="Delcher A.L."/>
            <person name="Schatz M."/>
            <person name="Zhao Q."/>
            <person name="Wortman J.R."/>
            <person name="Bidwell S.L."/>
            <person name="Alsmark U.C.M."/>
            <person name="Besteiro S."/>
            <person name="Sicheritz-Ponten T."/>
            <person name="Noel C.J."/>
            <person name="Dacks J.B."/>
            <person name="Foster P.G."/>
            <person name="Simillion C."/>
            <person name="Van de Peer Y."/>
            <person name="Miranda-Saavedra D."/>
            <person name="Barton G.J."/>
            <person name="Westrop G.D."/>
            <person name="Mueller S."/>
            <person name="Dessi D."/>
            <person name="Fiori P.L."/>
            <person name="Ren Q."/>
            <person name="Paulsen I."/>
            <person name="Zhang H."/>
            <person name="Bastida-Corcuera F.D."/>
            <person name="Simoes-Barbosa A."/>
            <person name="Brown M.T."/>
            <person name="Hayes R.D."/>
            <person name="Mukherjee M."/>
            <person name="Okumura C.Y."/>
            <person name="Schneider R."/>
            <person name="Smith A.J."/>
            <person name="Vanacova S."/>
            <person name="Villalvazo M."/>
            <person name="Haas B.J."/>
            <person name="Pertea M."/>
            <person name="Feldblyum T.V."/>
            <person name="Utterback T.R."/>
            <person name="Shu C.L."/>
            <person name="Osoegawa K."/>
            <person name="de Jong P.J."/>
            <person name="Hrdy I."/>
            <person name="Horvathova L."/>
            <person name="Zubacova Z."/>
            <person name="Dolezal P."/>
            <person name="Malik S.B."/>
            <person name="Logsdon J.M. Jr."/>
            <person name="Henze K."/>
            <person name="Gupta A."/>
            <person name="Wang C.C."/>
            <person name="Dunne R.L."/>
            <person name="Upcroft J.A."/>
            <person name="Upcroft P."/>
            <person name="White O."/>
            <person name="Salzberg S.L."/>
            <person name="Tang P."/>
            <person name="Chiu C.-H."/>
            <person name="Lee Y.-S."/>
            <person name="Embley T.M."/>
            <person name="Coombs G.H."/>
            <person name="Mottram J.C."/>
            <person name="Tachezy J."/>
            <person name="Fraser-Liggett C.M."/>
            <person name="Johnson P.J."/>
        </authorList>
    </citation>
    <scope>NUCLEOTIDE SEQUENCE [LARGE SCALE GENOMIC DNA]</scope>
    <source>
        <strain evidence="2">G3</strain>
    </source>
</reference>
<protein>
    <submittedName>
        <fullName evidence="2">Uncharacterized protein</fullName>
    </submittedName>
</protein>
<evidence type="ECO:0000313" key="3">
    <source>
        <dbReference type="Proteomes" id="UP000001542"/>
    </source>
</evidence>
<evidence type="ECO:0000313" key="2">
    <source>
        <dbReference type="EMBL" id="EAY23087.1"/>
    </source>
</evidence>
<dbReference type="InParanoid" id="A2D961"/>
<sequence>MTADPEIFVAENQLATAQKELNDLKQLRSLATGNIRPGENPELVARAISAFIPLPIKYTHSLQSLQSLFYYSLKIQDTKLYNWTSEQIKRLYTASILKAFQDARPPGTNLPTPPETSLTVFRTKIKTMTRRDAAEFLLRKDIPPFFATQIKRYLQFNDDRIKITGEKPDESPLQPGAETLRKSFVNQDSMKSNNPNYPTNLISRMNIKPIVAVPCLIEANAPRAAWPETTQSPVFTQKKFFKTKLALPLELTIKKLNAYKAPQYIIEKVEAMGE</sequence>
<dbReference type="Proteomes" id="UP000001542">
    <property type="component" value="Unassembled WGS sequence"/>
</dbReference>
<dbReference type="OrthoDB" id="10537313at2759"/>
<accession>A2D961</accession>
<dbReference type="AlphaFoldDB" id="A2D961"/>
<reference evidence="2" key="1">
    <citation type="submission" date="2006-10" db="EMBL/GenBank/DDBJ databases">
        <authorList>
            <person name="Amadeo P."/>
            <person name="Zhao Q."/>
            <person name="Wortman J."/>
            <person name="Fraser-Liggett C."/>
            <person name="Carlton J."/>
        </authorList>
    </citation>
    <scope>NUCLEOTIDE SEQUENCE</scope>
    <source>
        <strain evidence="2">G3</strain>
    </source>
</reference>
<organism evidence="2 3">
    <name type="scientific">Trichomonas vaginalis (strain ATCC PRA-98 / G3)</name>
    <dbReference type="NCBI Taxonomy" id="412133"/>
    <lineage>
        <taxon>Eukaryota</taxon>
        <taxon>Metamonada</taxon>
        <taxon>Parabasalia</taxon>
        <taxon>Trichomonadida</taxon>
        <taxon>Trichomonadidae</taxon>
        <taxon>Trichomonas</taxon>
    </lineage>
</organism>
<dbReference type="KEGG" id="tva:5468646"/>
<dbReference type="EMBL" id="DS113180">
    <property type="protein sequence ID" value="EAY23087.1"/>
    <property type="molecule type" value="Genomic_DNA"/>
</dbReference>
<keyword evidence="3" id="KW-1185">Reference proteome</keyword>
<dbReference type="RefSeq" id="XP_001584073.1">
    <property type="nucleotide sequence ID" value="XM_001584023.1"/>
</dbReference>
<name>A2D961_TRIV3</name>
<dbReference type="VEuPathDB" id="TrichDB:TVAG_183230"/>
<proteinExistence type="predicted"/>
<keyword evidence="1" id="KW-0175">Coiled coil</keyword>
<feature type="coiled-coil region" evidence="1">
    <location>
        <begin position="7"/>
        <end position="34"/>
    </location>
</feature>
<gene>
    <name evidence="2" type="ORF">TVAG_183230</name>
</gene>
<evidence type="ECO:0000256" key="1">
    <source>
        <dbReference type="SAM" id="Coils"/>
    </source>
</evidence>